<dbReference type="PANTHER" id="PTHR19328">
    <property type="entry name" value="HEDGEHOG-INTERACTING PROTEIN"/>
    <property type="match status" value="1"/>
</dbReference>
<evidence type="ECO:0000256" key="4">
    <source>
        <dbReference type="ARBA" id="ARBA00022729"/>
    </source>
</evidence>
<keyword evidence="7" id="KW-0472">Membrane</keyword>
<dbReference type="InterPro" id="IPR011042">
    <property type="entry name" value="6-blade_b-propeller_TolB-like"/>
</dbReference>
<gene>
    <name evidence="13" type="ORF">R1sor_000609</name>
</gene>
<keyword evidence="9" id="KW-0449">Lipoprotein</keyword>
<evidence type="ECO:0000256" key="2">
    <source>
        <dbReference type="ARBA" id="ARBA00004193"/>
    </source>
</evidence>
<dbReference type="InterPro" id="IPR012938">
    <property type="entry name" value="Glc/Sorbosone_DH"/>
</dbReference>
<dbReference type="PANTHER" id="PTHR19328:SF13">
    <property type="entry name" value="HIPL1 PROTEIN"/>
    <property type="match status" value="1"/>
</dbReference>
<keyword evidence="5" id="KW-0634">PQQ</keyword>
<dbReference type="Pfam" id="PF07995">
    <property type="entry name" value="GSDH"/>
    <property type="match status" value="1"/>
</dbReference>
<dbReference type="GO" id="GO:0016491">
    <property type="term" value="F:oxidoreductase activity"/>
    <property type="evidence" value="ECO:0007669"/>
    <property type="project" value="UniProtKB-KW"/>
</dbReference>
<dbReference type="FunFam" id="2.120.10.30:FF:000067">
    <property type="entry name" value="HHIP-like 1"/>
    <property type="match status" value="1"/>
</dbReference>
<dbReference type="InterPro" id="IPR011041">
    <property type="entry name" value="Quinoprot_gluc/sorb_DH_b-prop"/>
</dbReference>
<dbReference type="AlphaFoldDB" id="A0ABD3GVZ2"/>
<dbReference type="Gene3D" id="2.120.10.30">
    <property type="entry name" value="TolB, C-terminal domain"/>
    <property type="match status" value="1"/>
</dbReference>
<comment type="similarity">
    <text evidence="10">Belongs to the PQQ oxidoreductase GdhB family.</text>
</comment>
<evidence type="ECO:0000259" key="12">
    <source>
        <dbReference type="Pfam" id="PF07995"/>
    </source>
</evidence>
<dbReference type="SUPFAM" id="SSF50952">
    <property type="entry name" value="Soluble quinoprotein glucose dehydrogenase"/>
    <property type="match status" value="1"/>
</dbReference>
<name>A0ABD3GVZ2_9MARC</name>
<evidence type="ECO:0000256" key="8">
    <source>
        <dbReference type="ARBA" id="ARBA00023180"/>
    </source>
</evidence>
<dbReference type="Proteomes" id="UP001633002">
    <property type="component" value="Unassembled WGS sequence"/>
</dbReference>
<feature type="domain" description="Glucose/Sorbosone dehydrogenase" evidence="12">
    <location>
        <begin position="391"/>
        <end position="571"/>
    </location>
</feature>
<evidence type="ECO:0000313" key="13">
    <source>
        <dbReference type="EMBL" id="KAL3682587.1"/>
    </source>
</evidence>
<evidence type="ECO:0000256" key="11">
    <source>
        <dbReference type="SAM" id="MobiDB-lite"/>
    </source>
</evidence>
<keyword evidence="6" id="KW-0560">Oxidoreductase</keyword>
<evidence type="ECO:0000256" key="7">
    <source>
        <dbReference type="ARBA" id="ARBA00023136"/>
    </source>
</evidence>
<evidence type="ECO:0000313" key="14">
    <source>
        <dbReference type="Proteomes" id="UP001633002"/>
    </source>
</evidence>
<feature type="compositionally biased region" description="Low complexity" evidence="11">
    <location>
        <begin position="693"/>
        <end position="706"/>
    </location>
</feature>
<keyword evidence="4" id="KW-0732">Signal</keyword>
<evidence type="ECO:0000256" key="10">
    <source>
        <dbReference type="ARBA" id="ARBA00061483"/>
    </source>
</evidence>
<dbReference type="GO" id="GO:0005886">
    <property type="term" value="C:plasma membrane"/>
    <property type="evidence" value="ECO:0007669"/>
    <property type="project" value="UniProtKB-SubCell"/>
</dbReference>
<evidence type="ECO:0000256" key="9">
    <source>
        <dbReference type="ARBA" id="ARBA00023288"/>
    </source>
</evidence>
<keyword evidence="8" id="KW-0325">Glycoprotein</keyword>
<evidence type="ECO:0000256" key="3">
    <source>
        <dbReference type="ARBA" id="ARBA00022475"/>
    </source>
</evidence>
<organism evidence="13 14">
    <name type="scientific">Riccia sorocarpa</name>
    <dbReference type="NCBI Taxonomy" id="122646"/>
    <lineage>
        <taxon>Eukaryota</taxon>
        <taxon>Viridiplantae</taxon>
        <taxon>Streptophyta</taxon>
        <taxon>Embryophyta</taxon>
        <taxon>Marchantiophyta</taxon>
        <taxon>Marchantiopsida</taxon>
        <taxon>Marchantiidae</taxon>
        <taxon>Marchantiales</taxon>
        <taxon>Ricciaceae</taxon>
        <taxon>Riccia</taxon>
    </lineage>
</organism>
<reference evidence="13 14" key="1">
    <citation type="submission" date="2024-09" db="EMBL/GenBank/DDBJ databases">
        <title>Chromosome-scale assembly of Riccia sorocarpa.</title>
        <authorList>
            <person name="Paukszto L."/>
        </authorList>
    </citation>
    <scope>NUCLEOTIDE SEQUENCE [LARGE SCALE GENOMIC DNA]</scope>
    <source>
        <strain evidence="13">LP-2024</strain>
        <tissue evidence="13">Aerial parts of the thallus</tissue>
    </source>
</reference>
<evidence type="ECO:0000256" key="5">
    <source>
        <dbReference type="ARBA" id="ARBA00022891"/>
    </source>
</evidence>
<keyword evidence="14" id="KW-1185">Reference proteome</keyword>
<sequence>MTSTPNFLVGEDRPCCLWWISALISLISLACSVNLTLAYPLCTSMEAPAPISQTLEFCSAPEYKAQGCCDTREDTAIRKAFEIMEINDVHCATVVQQILCAQCDAFSATLFGHSTQEVRNVPFLCVASSKSNLTTSTGKSYCQDVWEACANVPMKHSIFSPVLSSGGAPAPNSSYRGNLAVSNGSLSSIFQSREQFCSVAGPSVAAGDEFCFDGAPFVPPPPPSNFSFPEDICIEKVGEDVYLNLVPFPDGSNRVAISNQDGTVWIGTLDGPGKPLVYNVSQPFLDISDRVTNENELGFLGFAFHPDFKENGRFFVSYNCDKQKFADCGGTCACNKQTNCNPSDLRQGELGGDGGNDPCRYSSIIAEYTVNSSGNPSSSPLEAEVAYPLEVRRIFTMALPYTTHHAGGLLFGPLDKYLYFMIGDGGNTGDPFNFAQNKKSLLGKILRLDVDNIPSALEISEQNLWGEYSIPRDNPFLRSSSSQPEIWALGLRNPWRCTFDSQYPTYLFCGDVGQERVEEVNLISRGGNYGWRIYEGNYSYTPPLSPGGNTSASSVQTIFPVLEYQHSSINPQSGSSAITGGYVSYSREDACLYGKYVFADLFGTMFVGAETPKFSGNFQSSQVNYLCSSTSPLDCSSNSSSASLQEILSFAVDNSNHLYILSSNGVYRVVHPRNCNIVCNQVLPALSPVSSPSPLNASSPTSGAASPAPPPRDSGTSKQRASYHLTLIRILTAAVMSFILHDS</sequence>
<keyword evidence="3" id="KW-1003">Cell membrane</keyword>
<protein>
    <recommendedName>
        <fullName evidence="12">Glucose/Sorbosone dehydrogenase domain-containing protein</fullName>
    </recommendedName>
</protein>
<dbReference type="EMBL" id="JBJQOH010000006">
    <property type="protein sequence ID" value="KAL3682587.1"/>
    <property type="molecule type" value="Genomic_DNA"/>
</dbReference>
<comment type="subcellular location">
    <subcellularLocation>
        <location evidence="2">Cell membrane</location>
        <topology evidence="2">Lipid-anchor</topology>
    </subcellularLocation>
</comment>
<comment type="cofactor">
    <cofactor evidence="1">
        <name>pyrroloquinoline quinone</name>
        <dbReference type="ChEBI" id="CHEBI:58442"/>
    </cofactor>
</comment>
<proteinExistence type="inferred from homology"/>
<evidence type="ECO:0000256" key="6">
    <source>
        <dbReference type="ARBA" id="ARBA00023002"/>
    </source>
</evidence>
<feature type="region of interest" description="Disordered" evidence="11">
    <location>
        <begin position="693"/>
        <end position="719"/>
    </location>
</feature>
<comment type="caution">
    <text evidence="13">The sequence shown here is derived from an EMBL/GenBank/DDBJ whole genome shotgun (WGS) entry which is preliminary data.</text>
</comment>
<accession>A0ABD3GVZ2</accession>
<evidence type="ECO:0000256" key="1">
    <source>
        <dbReference type="ARBA" id="ARBA00001931"/>
    </source>
</evidence>